<feature type="compositionally biased region" description="Gly residues" evidence="1">
    <location>
        <begin position="608"/>
        <end position="617"/>
    </location>
</feature>
<keyword evidence="3" id="KW-1185">Reference proteome</keyword>
<gene>
    <name evidence="2" type="ORF">BL253_31455</name>
</gene>
<dbReference type="AlphaFoldDB" id="A0A1V2I1Y2"/>
<dbReference type="NCBIfam" id="TIGR04267">
    <property type="entry name" value="mod_HExxH"/>
    <property type="match status" value="1"/>
</dbReference>
<proteinExistence type="predicted"/>
<reference evidence="3" key="1">
    <citation type="submission" date="2016-10" db="EMBL/GenBank/DDBJ databases">
        <title>Frankia sp. NRRL B-16386 Genome sequencing.</title>
        <authorList>
            <person name="Ghodhbane-Gtari F."/>
            <person name="Swanson E."/>
            <person name="Gueddou A."/>
            <person name="Hezbri K."/>
            <person name="Ktari K."/>
            <person name="Nouioui I."/>
            <person name="Morris K."/>
            <person name="Simpson S."/>
            <person name="Abebe-Akele F."/>
            <person name="Thomas K."/>
            <person name="Gtari M."/>
            <person name="Tisa L.S."/>
        </authorList>
    </citation>
    <scope>NUCLEOTIDE SEQUENCE [LARGE SCALE GENOMIC DNA]</scope>
    <source>
        <strain evidence="3">NRRL B-16386</strain>
    </source>
</reference>
<feature type="region of interest" description="Disordered" evidence="1">
    <location>
        <begin position="588"/>
        <end position="617"/>
    </location>
</feature>
<sequence>MVLDLLRRDPTARGPLRSPDAAWDLLVAAESKAPVKIAGLIACPQVGAWAAHMLRRLYEEVHDDTPLWVDAGHLHALAASAAIQAGIEASVPVPMRRGAVHLPMLGHALLPMREQWDVAWIHIATRLSEPKRVSPDPATSGSSTELAEIIGAKGSVTVPAPSQLGPRTTGNSGSWWPHSSVRVVSQGASLSIGLEDADPYRLAGRTTAPAPLRSADIGRWESALGAAWELLVDGHPSVARELSALTTALAPLPRAAPFRPRSASTGDAFGSAMISEPDDPTQLASTLVHELAHFKLGGILHLFDLTDPSWTRLGYAPWRDDPRPIRGILHGIYAFFHVTAFWRRQRALTTAGEAMLAHFEFAFWRGQTRQTARLLRASAGLTDLGRRFLDGVLVSLEPWCSEPVPFQVAELSQLMVRDHQALWRAHHLQPAAALVTELAAAWADGRAASRAAIEAAGPESLVPEPAVRDLDGRACLARLWLLDRDRFRRVAGAGPAREVAGTVAADCALVSGDRAAARQLYLSELADAPEKISAWVGLGLTRPKYQALVARPDLALAVSSTVAATTGRRPSPAALAAWLTPALVTARHAEPAADESGPPAGWSPGSAEPGGGWCLAR</sequence>
<evidence type="ECO:0000313" key="2">
    <source>
        <dbReference type="EMBL" id="ONH23995.1"/>
    </source>
</evidence>
<name>A0A1V2I1Y2_9ACTN</name>
<dbReference type="Proteomes" id="UP000188929">
    <property type="component" value="Unassembled WGS sequence"/>
</dbReference>
<evidence type="ECO:0000256" key="1">
    <source>
        <dbReference type="SAM" id="MobiDB-lite"/>
    </source>
</evidence>
<evidence type="ECO:0000313" key="3">
    <source>
        <dbReference type="Proteomes" id="UP000188929"/>
    </source>
</evidence>
<comment type="caution">
    <text evidence="2">The sequence shown here is derived from an EMBL/GenBank/DDBJ whole genome shotgun (WGS) entry which is preliminary data.</text>
</comment>
<dbReference type="InterPro" id="IPR026337">
    <property type="entry name" value="AKG_HExxH"/>
</dbReference>
<organism evidence="2 3">
    <name type="scientific">Pseudofrankia asymbiotica</name>
    <dbReference type="NCBI Taxonomy" id="1834516"/>
    <lineage>
        <taxon>Bacteria</taxon>
        <taxon>Bacillati</taxon>
        <taxon>Actinomycetota</taxon>
        <taxon>Actinomycetes</taxon>
        <taxon>Frankiales</taxon>
        <taxon>Frankiaceae</taxon>
        <taxon>Pseudofrankia</taxon>
    </lineage>
</organism>
<dbReference type="STRING" id="1834516.BL253_31455"/>
<accession>A0A1V2I1Y2</accession>
<protein>
    <recommendedName>
        <fullName evidence="4">HEXXH motif domain-containing protein</fullName>
    </recommendedName>
</protein>
<evidence type="ECO:0008006" key="4">
    <source>
        <dbReference type="Google" id="ProtNLM"/>
    </source>
</evidence>
<dbReference type="EMBL" id="MOMC01000076">
    <property type="protein sequence ID" value="ONH23995.1"/>
    <property type="molecule type" value="Genomic_DNA"/>
</dbReference>